<proteinExistence type="predicted"/>
<accession>A0A1H5W4N0</accession>
<dbReference type="AlphaFoldDB" id="A0A1H5W4N0"/>
<organism evidence="1 2">
    <name type="scientific">Lachnospira multipara</name>
    <dbReference type="NCBI Taxonomy" id="28051"/>
    <lineage>
        <taxon>Bacteria</taxon>
        <taxon>Bacillati</taxon>
        <taxon>Bacillota</taxon>
        <taxon>Clostridia</taxon>
        <taxon>Lachnospirales</taxon>
        <taxon>Lachnospiraceae</taxon>
        <taxon>Lachnospira</taxon>
    </lineage>
</organism>
<protein>
    <submittedName>
        <fullName evidence="1">Uncharacterized protein</fullName>
    </submittedName>
</protein>
<evidence type="ECO:0000313" key="1">
    <source>
        <dbReference type="EMBL" id="SEF93777.1"/>
    </source>
</evidence>
<sequence>MTRGRVYLKQKRGEWIESTQLLYDMGFEFPYGNGSKILSGFLRKQLESKKKLDIWLKSLFQVWDKDGNIVGKDDQVSFLLGFDNVPQIDGVGDDYSYIMNCSSDKDIIYVAGEEFIIDKNEMIVLSFSRVVMRIRRQTGKTNLLFNEDEVTICTEALDFYSRIFIGQYDNIVSRLIWKMNDSTTLLDKRYVCEHILLAIRGIIMRDTDLDRYGFSASLGIWSDHTDIRAINSYDIQQVMRYNLAYAKHPEGGYTVDFKKPLINGNLPVIKCSCENVKDAFVETVTCTSNHLQVLDDALMIFYHLHSANIRELFEYYTDDELALELAGLIEKLFSGIKPDRQFVEEIKKVWEKVICAGGVFGEEK</sequence>
<dbReference type="RefSeq" id="WP_103953217.1">
    <property type="nucleotide sequence ID" value="NZ_FNUL01000013.1"/>
</dbReference>
<dbReference type="Proteomes" id="UP000236726">
    <property type="component" value="Unassembled WGS sequence"/>
</dbReference>
<dbReference type="EMBL" id="FNUL01000013">
    <property type="protein sequence ID" value="SEF93777.1"/>
    <property type="molecule type" value="Genomic_DNA"/>
</dbReference>
<evidence type="ECO:0000313" key="2">
    <source>
        <dbReference type="Proteomes" id="UP000236726"/>
    </source>
</evidence>
<reference evidence="1 2" key="1">
    <citation type="submission" date="2016-10" db="EMBL/GenBank/DDBJ databases">
        <authorList>
            <person name="de Groot N.N."/>
        </authorList>
    </citation>
    <scope>NUCLEOTIDE SEQUENCE [LARGE SCALE GENOMIC DNA]</scope>
    <source>
        <strain evidence="1 2">D15d</strain>
    </source>
</reference>
<name>A0A1H5W4N0_9FIRM</name>
<keyword evidence="2" id="KW-1185">Reference proteome</keyword>
<gene>
    <name evidence="1" type="ORF">SAMN05216537_11367</name>
</gene>